<protein>
    <submittedName>
        <fullName evidence="4">Epimerase</fullName>
    </submittedName>
</protein>
<dbReference type="EMBL" id="BONQ01000146">
    <property type="protein sequence ID" value="GIG51001.1"/>
    <property type="molecule type" value="Genomic_DNA"/>
</dbReference>
<proteinExistence type="inferred from homology"/>
<evidence type="ECO:0000313" key="5">
    <source>
        <dbReference type="Proteomes" id="UP000660611"/>
    </source>
</evidence>
<accession>A0A919PUZ2</accession>
<sequence>MQILIAGASGFLGGRLVPHLRAAGHDVTQLVRRPARNPGELRWDPAGGLLDATAVAGRDAVINLAGAGVGDRRWTAQYKRTLRTSRVDTTATLARAIAAAGAERPRVLLNSSAVGFYGDTGDRPVDEQSPPGEGFLADLCKVWEAATRPAEDAGTRVALLRTGFPLAKDGGLLKPLYLQFKLFAGGRMGGGTQYLPWMSLPDWLAAVTFTLEREITGPVNLTGPEPVTNAEFSAALAKVLHRPNLLPVPGFALKAAVGEFGAEALVSQRVLPGVLVREGFPFAHRTVEAALQQAVSATT</sequence>
<dbReference type="NCBIfam" id="TIGR01777">
    <property type="entry name" value="yfcH"/>
    <property type="match status" value="1"/>
</dbReference>
<keyword evidence="5" id="KW-1185">Reference proteome</keyword>
<dbReference type="Pfam" id="PF01370">
    <property type="entry name" value="Epimerase"/>
    <property type="match status" value="1"/>
</dbReference>
<dbReference type="AlphaFoldDB" id="A0A919PUZ2"/>
<dbReference type="InterPro" id="IPR013549">
    <property type="entry name" value="DUF1731"/>
</dbReference>
<reference evidence="4" key="1">
    <citation type="submission" date="2021-01" db="EMBL/GenBank/DDBJ databases">
        <title>Whole genome shotgun sequence of Dactylosporangium siamense NBRC 106093.</title>
        <authorList>
            <person name="Komaki H."/>
            <person name="Tamura T."/>
        </authorList>
    </citation>
    <scope>NUCLEOTIDE SEQUENCE</scope>
    <source>
        <strain evidence="4">NBRC 106093</strain>
    </source>
</reference>
<dbReference type="InterPro" id="IPR036291">
    <property type="entry name" value="NAD(P)-bd_dom_sf"/>
</dbReference>
<dbReference type="SUPFAM" id="SSF51735">
    <property type="entry name" value="NAD(P)-binding Rossmann-fold domains"/>
    <property type="match status" value="1"/>
</dbReference>
<organism evidence="4 5">
    <name type="scientific">Dactylosporangium siamense</name>
    <dbReference type="NCBI Taxonomy" id="685454"/>
    <lineage>
        <taxon>Bacteria</taxon>
        <taxon>Bacillati</taxon>
        <taxon>Actinomycetota</taxon>
        <taxon>Actinomycetes</taxon>
        <taxon>Micromonosporales</taxon>
        <taxon>Micromonosporaceae</taxon>
        <taxon>Dactylosporangium</taxon>
    </lineage>
</organism>
<evidence type="ECO:0000256" key="1">
    <source>
        <dbReference type="ARBA" id="ARBA00009353"/>
    </source>
</evidence>
<name>A0A919PUZ2_9ACTN</name>
<dbReference type="Gene3D" id="3.40.50.720">
    <property type="entry name" value="NAD(P)-binding Rossmann-like Domain"/>
    <property type="match status" value="1"/>
</dbReference>
<evidence type="ECO:0000259" key="2">
    <source>
        <dbReference type="Pfam" id="PF01370"/>
    </source>
</evidence>
<evidence type="ECO:0000259" key="3">
    <source>
        <dbReference type="Pfam" id="PF08338"/>
    </source>
</evidence>
<gene>
    <name evidence="4" type="ORF">Dsi01nite_090420</name>
</gene>
<evidence type="ECO:0000313" key="4">
    <source>
        <dbReference type="EMBL" id="GIG51001.1"/>
    </source>
</evidence>
<dbReference type="PANTHER" id="PTHR11092">
    <property type="entry name" value="SUGAR NUCLEOTIDE EPIMERASE RELATED"/>
    <property type="match status" value="1"/>
</dbReference>
<dbReference type="Pfam" id="PF08338">
    <property type="entry name" value="DUF1731"/>
    <property type="match status" value="1"/>
</dbReference>
<dbReference type="RefSeq" id="WP_203852631.1">
    <property type="nucleotide sequence ID" value="NZ_BAAAVW010000012.1"/>
</dbReference>
<dbReference type="InterPro" id="IPR010099">
    <property type="entry name" value="SDR39U1"/>
</dbReference>
<dbReference type="Proteomes" id="UP000660611">
    <property type="component" value="Unassembled WGS sequence"/>
</dbReference>
<dbReference type="PANTHER" id="PTHR11092:SF0">
    <property type="entry name" value="EPIMERASE FAMILY PROTEIN SDR39U1"/>
    <property type="match status" value="1"/>
</dbReference>
<comment type="similarity">
    <text evidence="1">Belongs to the NAD(P)-dependent epimerase/dehydratase family. SDR39U1 subfamily.</text>
</comment>
<comment type="caution">
    <text evidence="4">The sequence shown here is derived from an EMBL/GenBank/DDBJ whole genome shotgun (WGS) entry which is preliminary data.</text>
</comment>
<feature type="domain" description="NAD-dependent epimerase/dehydratase" evidence="2">
    <location>
        <begin position="3"/>
        <end position="133"/>
    </location>
</feature>
<dbReference type="InterPro" id="IPR001509">
    <property type="entry name" value="Epimerase_deHydtase"/>
</dbReference>
<feature type="domain" description="DUF1731" evidence="3">
    <location>
        <begin position="248"/>
        <end position="293"/>
    </location>
</feature>